<evidence type="ECO:0000256" key="5">
    <source>
        <dbReference type="ARBA" id="ARBA00023004"/>
    </source>
</evidence>
<comment type="similarity">
    <text evidence="2">Belongs to the cytochrome P450 family.</text>
</comment>
<keyword evidence="4" id="KW-0479">Metal-binding</keyword>
<keyword evidence="9" id="KW-1185">Reference proteome</keyword>
<dbReference type="PANTHER" id="PTHR24305:SF232">
    <property type="entry name" value="P450, PUTATIVE (EUROFUNG)-RELATED"/>
    <property type="match status" value="1"/>
</dbReference>
<dbReference type="EMBL" id="JARVKM010000002">
    <property type="protein sequence ID" value="KAK9782731.1"/>
    <property type="molecule type" value="Genomic_DNA"/>
</dbReference>
<reference evidence="8 9" key="1">
    <citation type="submission" date="2024-02" db="EMBL/GenBank/DDBJ databases">
        <title>First draft genome assembly of two strains of Seiridium cardinale.</title>
        <authorList>
            <person name="Emiliani G."/>
            <person name="Scali E."/>
        </authorList>
    </citation>
    <scope>NUCLEOTIDE SEQUENCE [LARGE SCALE GENOMIC DNA]</scope>
    <source>
        <strain evidence="8 9">BM-138-000479</strain>
    </source>
</reference>
<organism evidence="8 9">
    <name type="scientific">Seiridium cardinale</name>
    <dbReference type="NCBI Taxonomy" id="138064"/>
    <lineage>
        <taxon>Eukaryota</taxon>
        <taxon>Fungi</taxon>
        <taxon>Dikarya</taxon>
        <taxon>Ascomycota</taxon>
        <taxon>Pezizomycotina</taxon>
        <taxon>Sordariomycetes</taxon>
        <taxon>Xylariomycetidae</taxon>
        <taxon>Amphisphaeriales</taxon>
        <taxon>Sporocadaceae</taxon>
        <taxon>Seiridium</taxon>
    </lineage>
</organism>
<evidence type="ECO:0000313" key="8">
    <source>
        <dbReference type="EMBL" id="KAK9782731.1"/>
    </source>
</evidence>
<dbReference type="InterPro" id="IPR001810">
    <property type="entry name" value="F-box_dom"/>
</dbReference>
<dbReference type="InterPro" id="IPR002401">
    <property type="entry name" value="Cyt_P450_E_grp-I"/>
</dbReference>
<evidence type="ECO:0000256" key="2">
    <source>
        <dbReference type="ARBA" id="ARBA00010617"/>
    </source>
</evidence>
<keyword evidence="6" id="KW-0812">Transmembrane</keyword>
<keyword evidence="6" id="KW-0472">Membrane</keyword>
<name>A0ABR2Y7M5_9PEZI</name>
<keyword evidence="6" id="KW-1133">Transmembrane helix</keyword>
<gene>
    <name evidence="8" type="ORF">SCAR479_01074</name>
</gene>
<evidence type="ECO:0000313" key="9">
    <source>
        <dbReference type="Proteomes" id="UP001465668"/>
    </source>
</evidence>
<feature type="transmembrane region" description="Helical" evidence="6">
    <location>
        <begin position="12"/>
        <end position="28"/>
    </location>
</feature>
<dbReference type="SUPFAM" id="SSF48264">
    <property type="entry name" value="Cytochrome P450"/>
    <property type="match status" value="1"/>
</dbReference>
<dbReference type="InterPro" id="IPR001128">
    <property type="entry name" value="Cyt_P450"/>
</dbReference>
<evidence type="ECO:0000256" key="6">
    <source>
        <dbReference type="SAM" id="Phobius"/>
    </source>
</evidence>
<dbReference type="Pfam" id="PF00067">
    <property type="entry name" value="p450"/>
    <property type="match status" value="1"/>
</dbReference>
<dbReference type="InterPro" id="IPR036396">
    <property type="entry name" value="Cyt_P450_sf"/>
</dbReference>
<dbReference type="PANTHER" id="PTHR24305">
    <property type="entry name" value="CYTOCHROME P450"/>
    <property type="match status" value="1"/>
</dbReference>
<protein>
    <submittedName>
        <fullName evidence="8">Cytochrome P450</fullName>
    </submittedName>
</protein>
<dbReference type="InterPro" id="IPR050121">
    <property type="entry name" value="Cytochrome_P450_monoxygenase"/>
</dbReference>
<comment type="caution">
    <text evidence="8">The sequence shown here is derived from an EMBL/GenBank/DDBJ whole genome shotgun (WGS) entry which is preliminary data.</text>
</comment>
<comment type="cofactor">
    <cofactor evidence="1">
        <name>heme</name>
        <dbReference type="ChEBI" id="CHEBI:30413"/>
    </cofactor>
</comment>
<dbReference type="PROSITE" id="PS50181">
    <property type="entry name" value="FBOX"/>
    <property type="match status" value="1"/>
</dbReference>
<keyword evidence="3" id="KW-0349">Heme</keyword>
<evidence type="ECO:0000259" key="7">
    <source>
        <dbReference type="PROSITE" id="PS50181"/>
    </source>
</evidence>
<feature type="domain" description="F-box" evidence="7">
    <location>
        <begin position="468"/>
        <end position="519"/>
    </location>
</feature>
<dbReference type="Proteomes" id="UP001465668">
    <property type="component" value="Unassembled WGS sequence"/>
</dbReference>
<dbReference type="Gene3D" id="1.10.630.10">
    <property type="entry name" value="Cytochrome P450"/>
    <property type="match status" value="1"/>
</dbReference>
<accession>A0ABR2Y7M5</accession>
<evidence type="ECO:0000256" key="4">
    <source>
        <dbReference type="ARBA" id="ARBA00022723"/>
    </source>
</evidence>
<keyword evidence="5" id="KW-0408">Iron</keyword>
<dbReference type="PRINTS" id="PR00385">
    <property type="entry name" value="P450"/>
</dbReference>
<sequence length="743" mass="83918">MAPIEGFLLSQWYNAIPPLLLLIAYILLSRRFFSPLADIPGPFWASLGRLWHSKHAISGDQNVAVTKLHEKHGHFVRIADNEVSITHPDAIKEVFLGPMKKEACFFALAGPSYQSPFSTIDPARKAELTRNYAAGFSLSNILRNEEAMNDTVGLLLDRLNSLCGKAEPVDLDKWIDFCSFDLLGEAMFSKPFGYLREGRDVGDSIENNKFLSMLSACAAHHGFMRLLGRLFLGNPLISRTGILPMGHLANTCMRNLAEREGNDDSRFDMVAHWYRSFRQHPDRISLVDYHAQVISVLGAGGDTVACALQSFVYHMVRAPGLWKRAQNEIDAARGNGLCGDRVVSYTDAIQLPFTAACIKEALRIHPPVPWNLPRVGKNEVKVGEKTFPAGVTLSVNPWAIHHSKEIWGENAHEFSPDRWLDTDSGKMERYFLPRFGQFGAGSYMCPGQSLARVELAKVTATLGFLMVMAGLASVPVEILSSILEYVYNIDLQALITSQRVSRSFHAVIQDILSRRYARPRRRSSVERGVCLPAVNSLLWRNFRPLFAATECFTPEERARIIYLTIEGDNTLPFKRLPWSRDEKVREAFVRPEATWRKLSITQPWQEPITHLEVIRSYTSEVDDTVEYVCVDLCGGILTMGVLYDVLLSDQVHFEDETGDWELLLGKRLRDHDLLQEYECFIPSDRDLVYSGLNARQCAVLYVQGAITDDEPDLWPVGHDWKPSTIGTMPRLLSWDEARQRDQC</sequence>
<evidence type="ECO:0000256" key="1">
    <source>
        <dbReference type="ARBA" id="ARBA00001971"/>
    </source>
</evidence>
<dbReference type="PRINTS" id="PR00463">
    <property type="entry name" value="EP450I"/>
</dbReference>
<evidence type="ECO:0000256" key="3">
    <source>
        <dbReference type="ARBA" id="ARBA00022617"/>
    </source>
</evidence>
<proteinExistence type="inferred from homology"/>